<dbReference type="Proteomes" id="UP000070612">
    <property type="component" value="Unassembled WGS sequence"/>
</dbReference>
<proteinExistence type="predicted"/>
<evidence type="ECO:0000313" key="1">
    <source>
        <dbReference type="EMBL" id="KWX20913.1"/>
    </source>
</evidence>
<sequence>MRWIVDGMNVIGSRPDGWWKDRRGAMARLVDRLERWATTEGRSVQVVFESPVSPPIESAVIDIANAPEAAANSADDEIVRLVTSDSRPADITVVTSDSTLAERVRAAGASVHAAAGFRRLIDPD</sequence>
<dbReference type="STRING" id="59750.AWC31_10410"/>
<comment type="caution">
    <text evidence="1">The sequence shown here is derived from an EMBL/GenBank/DDBJ whole genome shotgun (WGS) entry which is preliminary data.</text>
</comment>
<dbReference type="PATRIC" id="fig|59750.3.peg.3452"/>
<gene>
    <name evidence="1" type="ORF">AFM11_27890</name>
</gene>
<dbReference type="RefSeq" id="WP_067855751.1">
    <property type="nucleotide sequence ID" value="NZ_JBJZOV010000017.1"/>
</dbReference>
<dbReference type="Pfam" id="PF05991">
    <property type="entry name" value="NYN_YacP"/>
    <property type="match status" value="1"/>
</dbReference>
<organism evidence="1 2">
    <name type="scientific">Mycolicibacterium wolinskyi</name>
    <dbReference type="NCBI Taxonomy" id="59750"/>
    <lineage>
        <taxon>Bacteria</taxon>
        <taxon>Bacillati</taxon>
        <taxon>Actinomycetota</taxon>
        <taxon>Actinomycetes</taxon>
        <taxon>Mycobacteriales</taxon>
        <taxon>Mycobacteriaceae</taxon>
        <taxon>Mycolicibacterium</taxon>
    </lineage>
</organism>
<reference evidence="1 2" key="1">
    <citation type="submission" date="2015-07" db="EMBL/GenBank/DDBJ databases">
        <title>A draft genome sequence of Mycobacterium wolinskyi.</title>
        <authorList>
            <person name="de Man T.J."/>
            <person name="Perry K.A."/>
            <person name="Coulliette A.D."/>
            <person name="Jensen B."/>
            <person name="Toney N.C."/>
            <person name="Limbago B.M."/>
            <person name="Noble-Wang J."/>
        </authorList>
    </citation>
    <scope>NUCLEOTIDE SEQUENCE [LARGE SCALE GENOMIC DNA]</scope>
    <source>
        <strain evidence="1 2">CDC_01</strain>
    </source>
</reference>
<protein>
    <submittedName>
        <fullName evidence="1">RNA-binding protein</fullName>
    </submittedName>
</protein>
<dbReference type="InterPro" id="IPR010298">
    <property type="entry name" value="YacP-like"/>
</dbReference>
<accession>A0A132PF20</accession>
<name>A0A132PF20_9MYCO</name>
<dbReference type="AlphaFoldDB" id="A0A132PF20"/>
<evidence type="ECO:0000313" key="2">
    <source>
        <dbReference type="Proteomes" id="UP000070612"/>
    </source>
</evidence>
<dbReference type="EMBL" id="LGTW01000023">
    <property type="protein sequence ID" value="KWX20913.1"/>
    <property type="molecule type" value="Genomic_DNA"/>
</dbReference>
<keyword evidence="2" id="KW-1185">Reference proteome</keyword>